<dbReference type="Pfam" id="PF25817">
    <property type="entry name" value="ICE1_C"/>
    <property type="match status" value="1"/>
</dbReference>
<keyword evidence="4" id="KW-1185">Reference proteome</keyword>
<evidence type="ECO:0000259" key="2">
    <source>
        <dbReference type="Pfam" id="PF25817"/>
    </source>
</evidence>
<sequence>MMPGEAPPPPPAGTAAAAATACANCGILQQNINEYVAALVALKQKLINGDRLLTEYQQKCTELQFAEREISTLRCQVEQMLQKILPLEKGQEELGSLKAELEEKKSSLKIYQESQLEYVKIKEEIVKSDAVRKKLEAKVKKLEEAATKHSQDFKLLKTEKKKLEKELKKAQGKLDGVLKEKCRKVKHAETQSSSEDLDLTTDIDKERIKFLLEELWMCIDSAKGKREKRENDPILASAQNKARPEKRRLFITEEAVQTHQKIRKRDGKTLHCYSSIESAGKHNSVTALQRHVNTEPFGVDHLENGTAEECLQGCEDKTIHVTMRTDEAYSSSDFSDQEQKGPSGNVMDILNWVRPLPALLSPVQLSPVAERDMLFGEVTGSSSEEADCSASAAEYILQEDQVQPQNCCNVFSLNEECNRWNKTCGPSLDAEISHNWSRNEKIDHIDPEILSKKVRDAETKQAEAATLITNVGTNKDCVEENSVNMETEEIELTKATAHELEAIEEKKGDIKEMHSADGTSSTDFMLHSFKPQNQIQRCSEVEQTEENVILIKAGVYDSIHEKHGELMKAERDGLSGEGEIPRAVTIPPNVTHLPPEQCVVVLQSTDCEEKSDVLVENEVVENESKDVIKVANTASDVEESIKPVINGEEITAAIQMQGLCAEANNEGELSEVVLSDFSSSKSFCEVECPKDLMIQRDSEGIILETEVYSETTESSAHCQFSEIKHDSEKTLEEQCVHTLEYDMDRKHELETAEVSQCYLPVSAVEGIRHTLSMDGIDKNIAASSSFPKDDGQLKIQDMSITRPESIELAMNVNKESVLEIAKSSELFNSAENEKLLDIQEGEYLKGKPYQEEDYNIFFQGKSDLESILAVPKVTCITDVESSVAKCESCVLDFTERNGEMKQPESLCSTLDCELTKTQNFGVFESQETEFQVNQDFVDESSKLLEEADTIQSVVVESNLTSQTQFAKPQNQFLITENDKCDEIKAELNKQSKELVIEACSSSFNWEDNVVKEKSNVSEIRCQHTSEMGFNSSLALSTQMDLKTSCINSEDTDSPIQENGLESTVPCNLNYSLEKVVGFVESDFTGNSDFSHTLKNKEDKNCVVGSAFHSSLESFEKGAEIPSTEKGNVCKELDCCSEGEYIHKNEVEFSGEKELPVDKEPQASVKLQILQANSYNKNTLTFQKFVCQESECKTSTWEANADPARTGSLSDGGEIKRLNSFETCEENSIKRSKNAFDIPEQSNVSEEKDCPLQKVGDVKYSECVPMFKKDLRTSTRIVMSALENDASVDADDQICELHSPMRPGNTVTDSHLKADTIVDMDTCCETDYSPNTANELSNVVGEVYPKDLASLKRGCVLVASENAEGASEFRVAGWMNDSREDVLKTGTSKGRLVMPSASKNRLPICQILTRLSETYRMAVKNSKLSTRMLALSNFVEENGCEKLESNAEQSLPHSVDKGISVLEEYNHNQNCAVCNSEESNANVMLGVFQPSCFCHTTCTWKGFLDSGRKNFIIKYLTNPALSDVDCNSQTVSQSSVPQNMVFENSCMSESESCVDVAPKKTNKLNCKVQEQSEVLGVSTKAAVQVMHGRLSKKLLRGKRKTNALEVKITQPVLANADTSMPTKCSSETINKIRQEMGPPLPPLLLPLIATPPRAACSMTPVMSSADRSSLLSPLEDLISPLRETPVPPLMSPLRDTPTVKSALLFSPPSPSEMAVGRRILSSPLKFCTSIPKHALPVPGRFPLCTADGAAAAAPQENSVKILDTMYPELSARARTLNILKGNIQLNRCALSDSQSLPGPVAQIGGFKAIASTSTAFVKTGSNLKSDGRQDKNVQNQQLVSGLSNHLEKRTLLPISMPRSAKRLRLDREPPKLESSDTAAIGNDQNTSTEIQENFHGKSCEISGSAHSSSLEASLPVKKVIDSDRQKVYLALKKIAESCFDLLPVIRSHVYVGNISKIPVMRDEEKEVVSEFGVKNKHLAESLLHVILNKLKAQKTSSNYNFNQALCRVYTGTCRQLGDLERARLFCYSLLKEGFPDAVKLILFITNIWPDIFFFEGAINKAMQLVIRQSANDDVLTCLSAYLSWEQSSSLDAGILTSNLLLEMQSCPKVEFQQSERYGEDLSEDAWQYIFAIDLLCTNLKWDWTHDNVISKVLWPSMDKWVKKRKEHGSAQSIPDSIIALTLRLIGRLGQIGLKEGYISAVKNISSVIALFVHHAKEEDVPWGVQLAAVYSLCDLGSSNPVGIAEAINAWRATALNSIPSAVKSGLAEITSLCKMELH</sequence>
<evidence type="ECO:0000256" key="1">
    <source>
        <dbReference type="SAM" id="Coils"/>
    </source>
</evidence>
<organism evidence="3 4">
    <name type="scientific">Anser brachyrhynchus</name>
    <name type="common">Pink-footed goose</name>
    <dbReference type="NCBI Taxonomy" id="132585"/>
    <lineage>
        <taxon>Eukaryota</taxon>
        <taxon>Metazoa</taxon>
        <taxon>Chordata</taxon>
        <taxon>Craniata</taxon>
        <taxon>Vertebrata</taxon>
        <taxon>Euteleostomi</taxon>
        <taxon>Archelosauria</taxon>
        <taxon>Archosauria</taxon>
        <taxon>Dinosauria</taxon>
        <taxon>Saurischia</taxon>
        <taxon>Theropoda</taxon>
        <taxon>Coelurosauria</taxon>
        <taxon>Aves</taxon>
        <taxon>Neognathae</taxon>
        <taxon>Galloanserae</taxon>
        <taxon>Anseriformes</taxon>
        <taxon>Anatidae</taxon>
        <taxon>Anserinae</taxon>
        <taxon>Anser</taxon>
    </lineage>
</organism>
<keyword evidence="1" id="KW-0175">Coiled coil</keyword>
<dbReference type="InterPro" id="IPR057881">
    <property type="entry name" value="ICE1_C"/>
</dbReference>
<evidence type="ECO:0000313" key="4">
    <source>
        <dbReference type="Proteomes" id="UP000694426"/>
    </source>
</evidence>
<feature type="domain" description="Little elongation complex subunit 1 C-terminal" evidence="2">
    <location>
        <begin position="2076"/>
        <end position="2268"/>
    </location>
</feature>
<dbReference type="Ensembl" id="ENSABRT00000021929.1">
    <property type="protein sequence ID" value="ENSABRP00000015382.1"/>
    <property type="gene ID" value="ENSABRG00000013533.1"/>
</dbReference>
<evidence type="ECO:0000313" key="3">
    <source>
        <dbReference type="Ensembl" id="ENSABRP00000015382.1"/>
    </source>
</evidence>
<name>A0A8B9C789_9AVES</name>
<protein>
    <recommendedName>
        <fullName evidence="2">Little elongation complex subunit 1 C-terminal domain-containing protein</fullName>
    </recommendedName>
</protein>
<reference evidence="3" key="1">
    <citation type="submission" date="2025-08" db="UniProtKB">
        <authorList>
            <consortium name="Ensembl"/>
        </authorList>
    </citation>
    <scope>IDENTIFICATION</scope>
</reference>
<reference evidence="3" key="2">
    <citation type="submission" date="2025-09" db="UniProtKB">
        <authorList>
            <consortium name="Ensembl"/>
        </authorList>
    </citation>
    <scope>IDENTIFICATION</scope>
</reference>
<accession>A0A8B9C789</accession>
<dbReference type="Proteomes" id="UP000694426">
    <property type="component" value="Unplaced"/>
</dbReference>
<proteinExistence type="predicted"/>
<feature type="coiled-coil region" evidence="1">
    <location>
        <begin position="63"/>
        <end position="180"/>
    </location>
</feature>
<dbReference type="PANTHER" id="PTHR11852:SF4">
    <property type="entry name" value="LITTLE ELONGATION COMPLEX SUBUNIT 1"/>
    <property type="match status" value="1"/>
</dbReference>
<dbReference type="PANTHER" id="PTHR11852">
    <property type="entry name" value="PLATELET-ACTIVATING FACTOR ACETYLHYDROLASE"/>
    <property type="match status" value="1"/>
</dbReference>
<dbReference type="GeneTree" id="ENSGT00950000183199"/>